<evidence type="ECO:0000259" key="4">
    <source>
        <dbReference type="Pfam" id="PF00210"/>
    </source>
</evidence>
<dbReference type="InterPro" id="IPR008331">
    <property type="entry name" value="Ferritin_DPS_dom"/>
</dbReference>
<dbReference type="Gene3D" id="1.20.1260.10">
    <property type="match status" value="1"/>
</dbReference>
<dbReference type="SUPFAM" id="SSF47240">
    <property type="entry name" value="Ferritin-like"/>
    <property type="match status" value="1"/>
</dbReference>
<dbReference type="InterPro" id="IPR012347">
    <property type="entry name" value="Ferritin-like"/>
</dbReference>
<proteinExistence type="inferred from homology"/>
<gene>
    <name evidence="5" type="ORF">CFH80_09840</name>
</gene>
<dbReference type="InterPro" id="IPR023188">
    <property type="entry name" value="DPS_DNA-bd_CS"/>
</dbReference>
<protein>
    <submittedName>
        <fullName evidence="5">DNA starvation/stationary phase protection protein</fullName>
    </submittedName>
</protein>
<comment type="subcellular location">
    <subcellularLocation>
        <location evidence="1">Cytoplasm</location>
    </subcellularLocation>
</comment>
<dbReference type="PIRSF" id="PIRSF005900">
    <property type="entry name" value="Dps"/>
    <property type="match status" value="1"/>
</dbReference>
<dbReference type="GO" id="GO:0005737">
    <property type="term" value="C:cytoplasm"/>
    <property type="evidence" value="ECO:0007669"/>
    <property type="project" value="UniProtKB-SubCell"/>
</dbReference>
<feature type="domain" description="Ferritin/DPS" evidence="4">
    <location>
        <begin position="5"/>
        <end position="144"/>
    </location>
</feature>
<evidence type="ECO:0000256" key="2">
    <source>
        <dbReference type="ARBA" id="ARBA00009497"/>
    </source>
</evidence>
<dbReference type="PROSITE" id="PS00818">
    <property type="entry name" value="DPS_1"/>
    <property type="match status" value="1"/>
</dbReference>
<evidence type="ECO:0000313" key="5">
    <source>
        <dbReference type="EMBL" id="DAB35498.1"/>
    </source>
</evidence>
<dbReference type="PANTHER" id="PTHR42932">
    <property type="entry name" value="GENERAL STRESS PROTEIN 20U"/>
    <property type="match status" value="1"/>
</dbReference>
<dbReference type="AlphaFoldDB" id="A0A2D3W512"/>
<dbReference type="GO" id="GO:0016722">
    <property type="term" value="F:oxidoreductase activity, acting on metal ions"/>
    <property type="evidence" value="ECO:0007669"/>
    <property type="project" value="InterPro"/>
</dbReference>
<dbReference type="PANTHER" id="PTHR42932:SF1">
    <property type="entry name" value="GENERAL STRESS PROTEIN 20U"/>
    <property type="match status" value="1"/>
</dbReference>
<dbReference type="GO" id="GO:0008199">
    <property type="term" value="F:ferric iron binding"/>
    <property type="evidence" value="ECO:0007669"/>
    <property type="project" value="InterPro"/>
</dbReference>
<evidence type="ECO:0000256" key="1">
    <source>
        <dbReference type="ARBA" id="ARBA00004496"/>
    </source>
</evidence>
<evidence type="ECO:0000313" key="6">
    <source>
        <dbReference type="Proteomes" id="UP000231638"/>
    </source>
</evidence>
<dbReference type="CDD" id="cd01043">
    <property type="entry name" value="DPS"/>
    <property type="match status" value="1"/>
</dbReference>
<sequence length="145" mass="16659">MSKVIQHLQEIQADSHVLYVTIHNYHWNVKGLQFFAVHEATEKLYDAMSEIFDETAERILQLGGAPLVSISEIMAKTTLKEETKKSFEVKEVIENIAKILEGMLAQWKKLSTLAEEVRDTTTMTMADDKIAELEKQLWMYRATLA</sequence>
<reference evidence="5 6" key="1">
    <citation type="journal article" date="2017" name="Front. Microbiol.">
        <title>Comparative Genomic Analysis of the Class Epsilonproteobacteria and Proposed Reclassification to Epsilonbacteraeota (phyl. nov.).</title>
        <authorList>
            <person name="Waite D.W."/>
            <person name="Vanwonterghem I."/>
            <person name="Rinke C."/>
            <person name="Parks D.H."/>
            <person name="Zhang Y."/>
            <person name="Takai K."/>
            <person name="Sievert S.M."/>
            <person name="Simon J."/>
            <person name="Campbell B.J."/>
            <person name="Hanson T.E."/>
            <person name="Woyke T."/>
            <person name="Klotz M.G."/>
            <person name="Hugenholtz P."/>
        </authorList>
    </citation>
    <scope>NUCLEOTIDE SEQUENCE [LARGE SCALE GENOMIC DNA]</scope>
    <source>
        <strain evidence="5">UBA11420</strain>
    </source>
</reference>
<name>A0A2D3W512_9BACT</name>
<dbReference type="EMBL" id="DLUG01000256">
    <property type="protein sequence ID" value="DAB35498.1"/>
    <property type="molecule type" value="Genomic_DNA"/>
</dbReference>
<dbReference type="Proteomes" id="UP000231638">
    <property type="component" value="Unassembled WGS sequence"/>
</dbReference>
<dbReference type="InterPro" id="IPR009078">
    <property type="entry name" value="Ferritin-like_SF"/>
</dbReference>
<organism evidence="5 6">
    <name type="scientific">Sulfurospirillum cavolei</name>
    <dbReference type="NCBI Taxonomy" id="366522"/>
    <lineage>
        <taxon>Bacteria</taxon>
        <taxon>Pseudomonadati</taxon>
        <taxon>Campylobacterota</taxon>
        <taxon>Epsilonproteobacteria</taxon>
        <taxon>Campylobacterales</taxon>
        <taxon>Sulfurospirillaceae</taxon>
        <taxon>Sulfurospirillum</taxon>
    </lineage>
</organism>
<dbReference type="InterPro" id="IPR002177">
    <property type="entry name" value="DPS_DNA-bd"/>
</dbReference>
<comment type="caution">
    <text evidence="5">The sequence shown here is derived from an EMBL/GenBank/DDBJ whole genome shotgun (WGS) entry which is preliminary data.</text>
</comment>
<accession>A0A2D3W512</accession>
<dbReference type="PRINTS" id="PR01346">
    <property type="entry name" value="HELNAPAPROT"/>
</dbReference>
<comment type="similarity">
    <text evidence="2 3">Belongs to the Dps family.</text>
</comment>
<evidence type="ECO:0000256" key="3">
    <source>
        <dbReference type="RuleBase" id="RU003875"/>
    </source>
</evidence>
<dbReference type="Pfam" id="PF00210">
    <property type="entry name" value="Ferritin"/>
    <property type="match status" value="1"/>
</dbReference>